<evidence type="ECO:0000313" key="1">
    <source>
        <dbReference type="EMBL" id="KAF2489886.1"/>
    </source>
</evidence>
<reference evidence="1" key="1">
    <citation type="journal article" date="2020" name="Stud. Mycol.">
        <title>101 Dothideomycetes genomes: a test case for predicting lifestyles and emergence of pathogens.</title>
        <authorList>
            <person name="Haridas S."/>
            <person name="Albert R."/>
            <person name="Binder M."/>
            <person name="Bloem J."/>
            <person name="Labutti K."/>
            <person name="Salamov A."/>
            <person name="Andreopoulos B."/>
            <person name="Baker S."/>
            <person name="Barry K."/>
            <person name="Bills G."/>
            <person name="Bluhm B."/>
            <person name="Cannon C."/>
            <person name="Castanera R."/>
            <person name="Culley D."/>
            <person name="Daum C."/>
            <person name="Ezra D."/>
            <person name="Gonzalez J."/>
            <person name="Henrissat B."/>
            <person name="Kuo A."/>
            <person name="Liang C."/>
            <person name="Lipzen A."/>
            <person name="Lutzoni F."/>
            <person name="Magnuson J."/>
            <person name="Mondo S."/>
            <person name="Nolan M."/>
            <person name="Ohm R."/>
            <person name="Pangilinan J."/>
            <person name="Park H.-J."/>
            <person name="Ramirez L."/>
            <person name="Alfaro M."/>
            <person name="Sun H."/>
            <person name="Tritt A."/>
            <person name="Yoshinaga Y."/>
            <person name="Zwiers L.-H."/>
            <person name="Turgeon B."/>
            <person name="Goodwin S."/>
            <person name="Spatafora J."/>
            <person name="Crous P."/>
            <person name="Grigoriev I."/>
        </authorList>
    </citation>
    <scope>NUCLEOTIDE SEQUENCE</scope>
    <source>
        <strain evidence="1">CBS 269.34</strain>
    </source>
</reference>
<name>A0A6A6QCZ5_9PEZI</name>
<accession>A0A6A6QCZ5</accession>
<gene>
    <name evidence="1" type="ORF">BU16DRAFT_166812</name>
</gene>
<evidence type="ECO:0000313" key="2">
    <source>
        <dbReference type="Proteomes" id="UP000799750"/>
    </source>
</evidence>
<dbReference type="Proteomes" id="UP000799750">
    <property type="component" value="Unassembled WGS sequence"/>
</dbReference>
<dbReference type="AlphaFoldDB" id="A0A6A6QCZ5"/>
<keyword evidence="2" id="KW-1185">Reference proteome</keyword>
<sequence>MQAVCTFVDIHFERRVTTDGPVGIEATAWANAKVALSKCEDVARAWRSVDANDDEKVVMIIDWKILPFSSQYFERERNHPSTLLALTPLLPYLRQPPSQFTRAPTSAPCLPATLANLELRTYLCSPSPLPSLSNNLTVLAIAPSSMVSSSLARSFIRTRTKSRTIRCASLAFWTLLRKDTRNSGHVGEIQRRATHLRHRRPGQRRRDACFAFSSAECGDARCLYGPESKEFWNAWEGRGRRRVGEEV</sequence>
<dbReference type="EMBL" id="MU004198">
    <property type="protein sequence ID" value="KAF2489886.1"/>
    <property type="molecule type" value="Genomic_DNA"/>
</dbReference>
<organism evidence="1 2">
    <name type="scientific">Lophium mytilinum</name>
    <dbReference type="NCBI Taxonomy" id="390894"/>
    <lineage>
        <taxon>Eukaryota</taxon>
        <taxon>Fungi</taxon>
        <taxon>Dikarya</taxon>
        <taxon>Ascomycota</taxon>
        <taxon>Pezizomycotina</taxon>
        <taxon>Dothideomycetes</taxon>
        <taxon>Pleosporomycetidae</taxon>
        <taxon>Mytilinidiales</taxon>
        <taxon>Mytilinidiaceae</taxon>
        <taxon>Lophium</taxon>
    </lineage>
</organism>
<protein>
    <submittedName>
        <fullName evidence="1">Uncharacterized protein</fullName>
    </submittedName>
</protein>
<proteinExistence type="predicted"/>